<dbReference type="Proteomes" id="UP001321018">
    <property type="component" value="Unassembled WGS sequence"/>
</dbReference>
<reference evidence="3" key="1">
    <citation type="submission" date="2022-09" db="EMBL/GenBank/DDBJ databases">
        <title>Enrichment on poylsaccharides allowed isolation of novel metabolic and taxonomic groups of Haloarchaea.</title>
        <authorList>
            <person name="Sorokin D.Y."/>
            <person name="Elcheninov A.G."/>
            <person name="Khizhniak T.V."/>
            <person name="Kolganova T.V."/>
            <person name="Kublanov I.V."/>
        </authorList>
    </citation>
    <scope>NUCLEOTIDE SEQUENCE</scope>
    <source>
        <strain evidence="3">AArc-xg1-1</strain>
    </source>
</reference>
<feature type="compositionally biased region" description="Basic and acidic residues" evidence="1">
    <location>
        <begin position="685"/>
        <end position="715"/>
    </location>
</feature>
<accession>A0AAP2YXU7</accession>
<dbReference type="InterPro" id="IPR003672">
    <property type="entry name" value="CobN/Mg_chltase"/>
</dbReference>
<feature type="domain" description="CobN/magnesium chelatase" evidence="2">
    <location>
        <begin position="109"/>
        <end position="1311"/>
    </location>
</feature>
<dbReference type="PANTHER" id="PTHR44119:SF7">
    <property type="entry name" value="MAGNESIUM CHELATASE SUBUNIT"/>
    <property type="match status" value="1"/>
</dbReference>
<name>A0AAP2YXU7_9EURY</name>
<dbReference type="CDD" id="cd10150">
    <property type="entry name" value="CobN_like"/>
    <property type="match status" value="1"/>
</dbReference>
<feature type="region of interest" description="Disordered" evidence="1">
    <location>
        <begin position="905"/>
        <end position="924"/>
    </location>
</feature>
<protein>
    <submittedName>
        <fullName evidence="3">Cobaltochelatase subunit CobN</fullName>
    </submittedName>
</protein>
<gene>
    <name evidence="3" type="ORF">OB960_08320</name>
</gene>
<evidence type="ECO:0000313" key="3">
    <source>
        <dbReference type="EMBL" id="MCU4741406.1"/>
    </source>
</evidence>
<dbReference type="RefSeq" id="WP_338003245.1">
    <property type="nucleotide sequence ID" value="NZ_JAOPKA010000004.1"/>
</dbReference>
<comment type="caution">
    <text evidence="3">The sequence shown here is derived from an EMBL/GenBank/DDBJ whole genome shotgun (WGS) entry which is preliminary data.</text>
</comment>
<feature type="compositionally biased region" description="Acidic residues" evidence="1">
    <location>
        <begin position="225"/>
        <end position="234"/>
    </location>
</feature>
<feature type="region of interest" description="Disordered" evidence="1">
    <location>
        <begin position="1070"/>
        <end position="1109"/>
    </location>
</feature>
<organism evidence="3 4">
    <name type="scientific">Natronoglomus mannanivorans</name>
    <dbReference type="NCBI Taxonomy" id="2979990"/>
    <lineage>
        <taxon>Archaea</taxon>
        <taxon>Methanobacteriati</taxon>
        <taxon>Methanobacteriota</taxon>
        <taxon>Stenosarchaea group</taxon>
        <taxon>Halobacteria</taxon>
        <taxon>Halobacteriales</taxon>
        <taxon>Natrialbaceae</taxon>
        <taxon>Natronoglomus</taxon>
    </lineage>
</organism>
<dbReference type="Pfam" id="PF02514">
    <property type="entry name" value="CobN-Mg_chel"/>
    <property type="match status" value="1"/>
</dbReference>
<feature type="region of interest" description="Disordered" evidence="1">
    <location>
        <begin position="685"/>
        <end position="722"/>
    </location>
</feature>
<proteinExistence type="predicted"/>
<dbReference type="PANTHER" id="PTHR44119">
    <property type="entry name" value="MAGNESIUM-CHELATASE SUBUNIT CHLH, CHLOROPLASTIC"/>
    <property type="match status" value="1"/>
</dbReference>
<feature type="region of interest" description="Disordered" evidence="1">
    <location>
        <begin position="223"/>
        <end position="244"/>
    </location>
</feature>
<evidence type="ECO:0000256" key="1">
    <source>
        <dbReference type="SAM" id="MobiDB-lite"/>
    </source>
</evidence>
<dbReference type="EMBL" id="JAOPKA010000004">
    <property type="protein sequence ID" value="MCU4741406.1"/>
    <property type="molecule type" value="Genomic_DNA"/>
</dbReference>
<evidence type="ECO:0000259" key="2">
    <source>
        <dbReference type="Pfam" id="PF02514"/>
    </source>
</evidence>
<evidence type="ECO:0000313" key="4">
    <source>
        <dbReference type="Proteomes" id="UP001321018"/>
    </source>
</evidence>
<sequence length="1341" mass="147600">MTRVGLYTATENELGSIQRAADRLEGIDLVVRSESDLEDEAAIETFTEELEDATAVVCWLHGAEDSMPGYEYVTGRLAAAGVPLVVKATGDAYAVEDTTASEGIRETAYDYLEKGGTINLENLCRYLASEYGDGSDGDSAGSGEDAYDAPKQLPTEGVYHPDHPGIEYADLLETFDPDRPTVAVWFYESHWTHENTRYVDAQVRALEAEGANALPIFCNPATDTAEQEDSETSDDVSNSRAAKPRDAEWVTDQWLLDELGDPIVDAVCSSFMFSLSMDERGRSANDEGTGAEEVFLDRLGVPVLQTITTMRSRSRYEASDTGVMGFELALSVALPEFDGNVITHPISGKERMNDESGIGSAPKQHFPIEDRVDHAARLAVNWAQLRHTPNGEKRVAVVLHNYPPSDDGIGTAFGLDSPESTVNLLEDLDARNYDLGDSLPESGQSLVEKLTAQLTLEDRWVAPEDVRELSVDVVSSERYESWFSATDERFQESVVEEWGEVPDRPFAIPGVEFGNVLVTVQPPRGFGMDPSKVYHDSDLQPPHDYYAFYGWLREAFEADAVVHLGTHGSLEWLPGKTVGLNGASAPDQLIDDIPNVYPYIVNNPGEGTQAKRRSYAAIVDYLTPVMRNAGTYDELAELEDLANQYREAGMEDARADDGEHLESLIRETVEELDLAVELGVSGEISERVDVRGPDGETPRVSERSSGERSDPRDEAGSTLAEGKVKGDEFEIDDLVERIHEYLTDVKTTQIRLGLHTMGEPPEGERLIEYLVALTRLENPGAPSLRKSVAGALGVDYETMLESPGEYDEALGMTYAEAADEVYETSVDLIETLADHEFDIPASEREADPDDEVNVNLLIVDLETIGDGRATSGAHDDLREVLAYICEEAQPRVQGAEDEIPRTADALSGEYVPPGGSGAPTRGGVDLLPTARNFYTLDPRKVPAKAAWQVGREVAEGVLERHHAEHEAYPEEIGVVAWGTPTVRTRGETIAQVLALMGVEPQWTDAGRIDDVEPIPLDDLGRPRIDVTTRVSGLFRDAFPAAAGVIHDAVEAVLDLEEPHEQNFVKKHVEEEAERLREDEGLDPDDAETAAKHRVFTTRPGGYGAGTNKAVDEGNWDDRSDLAEVYVQWGGYAMGSRGRVSDAHASFERRLSSVEATVKIEDTMEQDEFDSSDWYAFHGGFISAVSEIAGEEPASYVGDSSDPDDVSVYTNEEKVRKAMRARVLNPDWLESMEEHGYKGAGDLSTTVDVTLGWDATTGVVSDRLWEDVADTFAFDEDRQEWMREVNPWALESITDTLLEAVDRELWDADRETVDRLRDLNLEVDGDLEARTTNEVVGVRTDD</sequence>